<dbReference type="CDD" id="cd00075">
    <property type="entry name" value="HATPase"/>
    <property type="match status" value="1"/>
</dbReference>
<feature type="domain" description="Histidine kinase" evidence="9">
    <location>
        <begin position="129"/>
        <end position="331"/>
    </location>
</feature>
<organism evidence="10 11">
    <name type="scientific">Paractinoplanes abujensis</name>
    <dbReference type="NCBI Taxonomy" id="882441"/>
    <lineage>
        <taxon>Bacteria</taxon>
        <taxon>Bacillati</taxon>
        <taxon>Actinomycetota</taxon>
        <taxon>Actinomycetes</taxon>
        <taxon>Micromonosporales</taxon>
        <taxon>Micromonosporaceae</taxon>
        <taxon>Paractinoplanes</taxon>
    </lineage>
</organism>
<dbReference type="Gene3D" id="1.10.287.130">
    <property type="match status" value="1"/>
</dbReference>
<dbReference type="CDD" id="cd00082">
    <property type="entry name" value="HisKA"/>
    <property type="match status" value="1"/>
</dbReference>
<evidence type="ECO:0000256" key="5">
    <source>
        <dbReference type="ARBA" id="ARBA00022679"/>
    </source>
</evidence>
<comment type="catalytic activity">
    <reaction evidence="1">
        <text>ATP + protein L-histidine = ADP + protein N-phospho-L-histidine.</text>
        <dbReference type="EC" id="2.7.13.3"/>
    </reaction>
</comment>
<reference evidence="10 11" key="1">
    <citation type="submission" date="2020-08" db="EMBL/GenBank/DDBJ databases">
        <title>Sequencing the genomes of 1000 actinobacteria strains.</title>
        <authorList>
            <person name="Klenk H.-P."/>
        </authorList>
    </citation>
    <scope>NUCLEOTIDE SEQUENCE [LARGE SCALE GENOMIC DNA]</scope>
    <source>
        <strain evidence="10 11">DSM 45518</strain>
    </source>
</reference>
<keyword evidence="6 10" id="KW-0418">Kinase</keyword>
<sequence>MALLPRWGRLRPNTPAWLGLPSFGVLGLSTWSFGGSASGTGPFLVLLYAWAALHFPRWILLAYAVPATLAYLVPLVLTHQPALILSSAFILMPIAIAVALLIEAQARHLREDRERLERIEQWRSAMMSTLAHDVRSPLSTVRMVLEELKVEAPAPVTEMLDAALRQTARITRLAEGLLDVQRIDSEGHLQLDRREHSARALVKETLTHVRSTDTDVTLEIDDAQALHVDKQRFEQILVNLLTNAARYGSPPVVVTVTSSNGLDRLEVRDHGPGIPAELRDRLFGQFAVGSAEGTGLGLWIVRQLAAAHGGDAFAEARDPGVAMVVMFPSSATQGDHRES</sequence>
<dbReference type="EC" id="2.7.13.3" evidence="3"/>
<feature type="transmembrane region" description="Helical" evidence="8">
    <location>
        <begin position="83"/>
        <end position="102"/>
    </location>
</feature>
<gene>
    <name evidence="10" type="ORF">BKA14_002170</name>
</gene>
<dbReference type="SUPFAM" id="SSF47384">
    <property type="entry name" value="Homodimeric domain of signal transducing histidine kinase"/>
    <property type="match status" value="1"/>
</dbReference>
<evidence type="ECO:0000256" key="6">
    <source>
        <dbReference type="ARBA" id="ARBA00022777"/>
    </source>
</evidence>
<dbReference type="AlphaFoldDB" id="A0A7W7CNX3"/>
<keyword evidence="7" id="KW-0902">Two-component regulatory system</keyword>
<feature type="transmembrane region" description="Helical" evidence="8">
    <location>
        <begin position="58"/>
        <end position="77"/>
    </location>
</feature>
<evidence type="ECO:0000313" key="10">
    <source>
        <dbReference type="EMBL" id="MBB4692022.1"/>
    </source>
</evidence>
<evidence type="ECO:0000256" key="4">
    <source>
        <dbReference type="ARBA" id="ARBA00022553"/>
    </source>
</evidence>
<evidence type="ECO:0000256" key="3">
    <source>
        <dbReference type="ARBA" id="ARBA00012438"/>
    </source>
</evidence>
<keyword evidence="5" id="KW-0808">Transferase</keyword>
<dbReference type="Gene3D" id="3.30.565.10">
    <property type="entry name" value="Histidine kinase-like ATPase, C-terminal domain"/>
    <property type="match status" value="1"/>
</dbReference>
<dbReference type="InterPro" id="IPR005467">
    <property type="entry name" value="His_kinase_dom"/>
</dbReference>
<dbReference type="Proteomes" id="UP000542742">
    <property type="component" value="Unassembled WGS sequence"/>
</dbReference>
<proteinExistence type="predicted"/>
<accession>A0A7W7CNX3</accession>
<dbReference type="SMART" id="SM00387">
    <property type="entry name" value="HATPase_c"/>
    <property type="match status" value="1"/>
</dbReference>
<keyword evidence="8" id="KW-0472">Membrane</keyword>
<name>A0A7W7CNX3_9ACTN</name>
<dbReference type="InterPro" id="IPR003661">
    <property type="entry name" value="HisK_dim/P_dom"/>
</dbReference>
<dbReference type="InterPro" id="IPR036890">
    <property type="entry name" value="HATPase_C_sf"/>
</dbReference>
<dbReference type="RefSeq" id="WP_239092357.1">
    <property type="nucleotide sequence ID" value="NZ_BOMC01000002.1"/>
</dbReference>
<evidence type="ECO:0000256" key="7">
    <source>
        <dbReference type="ARBA" id="ARBA00023012"/>
    </source>
</evidence>
<feature type="transmembrane region" description="Helical" evidence="8">
    <location>
        <begin position="20"/>
        <end position="51"/>
    </location>
</feature>
<dbReference type="InterPro" id="IPR003594">
    <property type="entry name" value="HATPase_dom"/>
</dbReference>
<keyword evidence="11" id="KW-1185">Reference proteome</keyword>
<evidence type="ECO:0000256" key="8">
    <source>
        <dbReference type="SAM" id="Phobius"/>
    </source>
</evidence>
<dbReference type="GO" id="GO:0000155">
    <property type="term" value="F:phosphorelay sensor kinase activity"/>
    <property type="evidence" value="ECO:0007669"/>
    <property type="project" value="InterPro"/>
</dbReference>
<protein>
    <recommendedName>
        <fullName evidence="3">histidine kinase</fullName>
        <ecNumber evidence="3">2.7.13.3</ecNumber>
    </recommendedName>
</protein>
<keyword evidence="8" id="KW-1133">Transmembrane helix</keyword>
<dbReference type="EMBL" id="JACHMF010000001">
    <property type="protein sequence ID" value="MBB4692022.1"/>
    <property type="molecule type" value="Genomic_DNA"/>
</dbReference>
<dbReference type="InterPro" id="IPR050736">
    <property type="entry name" value="Sensor_HK_Regulatory"/>
</dbReference>
<dbReference type="PANTHER" id="PTHR43711">
    <property type="entry name" value="TWO-COMPONENT HISTIDINE KINASE"/>
    <property type="match status" value="1"/>
</dbReference>
<dbReference type="SMART" id="SM00388">
    <property type="entry name" value="HisKA"/>
    <property type="match status" value="1"/>
</dbReference>
<evidence type="ECO:0000256" key="1">
    <source>
        <dbReference type="ARBA" id="ARBA00000085"/>
    </source>
</evidence>
<evidence type="ECO:0000313" key="11">
    <source>
        <dbReference type="Proteomes" id="UP000542742"/>
    </source>
</evidence>
<dbReference type="PROSITE" id="PS50109">
    <property type="entry name" value="HIS_KIN"/>
    <property type="match status" value="1"/>
</dbReference>
<evidence type="ECO:0000259" key="9">
    <source>
        <dbReference type="PROSITE" id="PS50109"/>
    </source>
</evidence>
<dbReference type="InterPro" id="IPR004358">
    <property type="entry name" value="Sig_transdc_His_kin-like_C"/>
</dbReference>
<dbReference type="PANTHER" id="PTHR43711:SF32">
    <property type="entry name" value="SENSOR-TYPE HISTIDINE KINASE PRRB"/>
    <property type="match status" value="1"/>
</dbReference>
<dbReference type="GO" id="GO:0005886">
    <property type="term" value="C:plasma membrane"/>
    <property type="evidence" value="ECO:0007669"/>
    <property type="project" value="UniProtKB-SubCell"/>
</dbReference>
<evidence type="ECO:0000256" key="2">
    <source>
        <dbReference type="ARBA" id="ARBA00004236"/>
    </source>
</evidence>
<dbReference type="Pfam" id="PF00512">
    <property type="entry name" value="HisKA"/>
    <property type="match status" value="1"/>
</dbReference>
<comment type="subcellular location">
    <subcellularLocation>
        <location evidence="2">Cell membrane</location>
    </subcellularLocation>
</comment>
<keyword evidence="8" id="KW-0812">Transmembrane</keyword>
<dbReference type="SUPFAM" id="SSF55874">
    <property type="entry name" value="ATPase domain of HSP90 chaperone/DNA topoisomerase II/histidine kinase"/>
    <property type="match status" value="1"/>
</dbReference>
<dbReference type="InterPro" id="IPR036097">
    <property type="entry name" value="HisK_dim/P_sf"/>
</dbReference>
<dbReference type="Pfam" id="PF02518">
    <property type="entry name" value="HATPase_c"/>
    <property type="match status" value="1"/>
</dbReference>
<dbReference type="PRINTS" id="PR00344">
    <property type="entry name" value="BCTRLSENSOR"/>
</dbReference>
<comment type="caution">
    <text evidence="10">The sequence shown here is derived from an EMBL/GenBank/DDBJ whole genome shotgun (WGS) entry which is preliminary data.</text>
</comment>
<keyword evidence="4" id="KW-0597">Phosphoprotein</keyword>